<feature type="compositionally biased region" description="Basic and acidic residues" evidence="1">
    <location>
        <begin position="12"/>
        <end position="41"/>
    </location>
</feature>
<accession>A0A151LYQ6</accession>
<name>A0A151LYQ6_ALLMI</name>
<comment type="caution">
    <text evidence="2">The sequence shown here is derived from an EMBL/GenBank/DDBJ whole genome shotgun (WGS) entry which is preliminary data.</text>
</comment>
<evidence type="ECO:0000313" key="3">
    <source>
        <dbReference type="Proteomes" id="UP000050525"/>
    </source>
</evidence>
<sequence length="70" mass="7725">MPAKAAFGHHQRKEELLGTLARKDPKEESTTQGQREPRDSGAQDQQPTLTTYQEHMAAVSRTVSAGGYDK</sequence>
<protein>
    <submittedName>
        <fullName evidence="2">Uncharacterized protein</fullName>
    </submittedName>
</protein>
<dbReference type="AlphaFoldDB" id="A0A151LYQ6"/>
<evidence type="ECO:0000313" key="2">
    <source>
        <dbReference type="EMBL" id="KYO17372.1"/>
    </source>
</evidence>
<proteinExistence type="predicted"/>
<feature type="region of interest" description="Disordered" evidence="1">
    <location>
        <begin position="1"/>
        <end position="55"/>
    </location>
</feature>
<dbReference type="EMBL" id="AKHW03007000">
    <property type="protein sequence ID" value="KYO17372.1"/>
    <property type="molecule type" value="Genomic_DNA"/>
</dbReference>
<gene>
    <name evidence="2" type="ORF">Y1Q_0020003</name>
</gene>
<evidence type="ECO:0000256" key="1">
    <source>
        <dbReference type="SAM" id="MobiDB-lite"/>
    </source>
</evidence>
<dbReference type="Proteomes" id="UP000050525">
    <property type="component" value="Unassembled WGS sequence"/>
</dbReference>
<keyword evidence="3" id="KW-1185">Reference proteome</keyword>
<reference evidence="2 3" key="1">
    <citation type="journal article" date="2012" name="Genome Biol.">
        <title>Sequencing three crocodilian genomes to illuminate the evolution of archosaurs and amniotes.</title>
        <authorList>
            <person name="St John J.A."/>
            <person name="Braun E.L."/>
            <person name="Isberg S.R."/>
            <person name="Miles L.G."/>
            <person name="Chong A.Y."/>
            <person name="Gongora J."/>
            <person name="Dalzell P."/>
            <person name="Moran C."/>
            <person name="Bed'hom B."/>
            <person name="Abzhanov A."/>
            <person name="Burgess S.C."/>
            <person name="Cooksey A.M."/>
            <person name="Castoe T.A."/>
            <person name="Crawford N.G."/>
            <person name="Densmore L.D."/>
            <person name="Drew J.C."/>
            <person name="Edwards S.V."/>
            <person name="Faircloth B.C."/>
            <person name="Fujita M.K."/>
            <person name="Greenwold M.J."/>
            <person name="Hoffmann F.G."/>
            <person name="Howard J.M."/>
            <person name="Iguchi T."/>
            <person name="Janes D.E."/>
            <person name="Khan S.Y."/>
            <person name="Kohno S."/>
            <person name="de Koning A.J."/>
            <person name="Lance S.L."/>
            <person name="McCarthy F.M."/>
            <person name="McCormack J.E."/>
            <person name="Merchant M.E."/>
            <person name="Peterson D.G."/>
            <person name="Pollock D.D."/>
            <person name="Pourmand N."/>
            <person name="Raney B.J."/>
            <person name="Roessler K.A."/>
            <person name="Sanford J.R."/>
            <person name="Sawyer R.H."/>
            <person name="Schmidt C.J."/>
            <person name="Triplett E.W."/>
            <person name="Tuberville T.D."/>
            <person name="Venegas-Anaya M."/>
            <person name="Howard J.T."/>
            <person name="Jarvis E.D."/>
            <person name="Guillette L.J.Jr."/>
            <person name="Glenn T.C."/>
            <person name="Green R.E."/>
            <person name="Ray D.A."/>
        </authorList>
    </citation>
    <scope>NUCLEOTIDE SEQUENCE [LARGE SCALE GENOMIC DNA]</scope>
    <source>
        <strain evidence="2">KSC_2009_1</strain>
    </source>
</reference>
<feature type="compositionally biased region" description="Polar residues" evidence="1">
    <location>
        <begin position="42"/>
        <end position="53"/>
    </location>
</feature>
<organism evidence="2 3">
    <name type="scientific">Alligator mississippiensis</name>
    <name type="common">American alligator</name>
    <dbReference type="NCBI Taxonomy" id="8496"/>
    <lineage>
        <taxon>Eukaryota</taxon>
        <taxon>Metazoa</taxon>
        <taxon>Chordata</taxon>
        <taxon>Craniata</taxon>
        <taxon>Vertebrata</taxon>
        <taxon>Euteleostomi</taxon>
        <taxon>Archelosauria</taxon>
        <taxon>Archosauria</taxon>
        <taxon>Crocodylia</taxon>
        <taxon>Alligatoridae</taxon>
        <taxon>Alligatorinae</taxon>
        <taxon>Alligator</taxon>
    </lineage>
</organism>